<evidence type="ECO:0000313" key="25">
    <source>
        <dbReference type="Ensembl" id="ENSENLP00000028024.1"/>
    </source>
</evidence>
<evidence type="ECO:0000256" key="14">
    <source>
        <dbReference type="ARBA" id="ARBA00023058"/>
    </source>
</evidence>
<dbReference type="PRINTS" id="PR00764">
    <property type="entry name" value="COMPLEMENTC9"/>
</dbReference>
<dbReference type="PANTHER" id="PTHR45742">
    <property type="entry name" value="COMPLEMENT COMPONENT C6"/>
    <property type="match status" value="1"/>
</dbReference>
<dbReference type="GO" id="GO:0005579">
    <property type="term" value="C:membrane attack complex"/>
    <property type="evidence" value="ECO:0007669"/>
    <property type="project" value="UniProtKB-KW"/>
</dbReference>
<proteinExistence type="inferred from homology"/>
<dbReference type="Pfam" id="PF01823">
    <property type="entry name" value="MACPF"/>
    <property type="match status" value="1"/>
</dbReference>
<dbReference type="PROSITE" id="PS50068">
    <property type="entry name" value="LDLRA_2"/>
    <property type="match status" value="1"/>
</dbReference>
<dbReference type="CDD" id="cd00112">
    <property type="entry name" value="LDLa"/>
    <property type="match status" value="1"/>
</dbReference>
<dbReference type="SMART" id="SM00209">
    <property type="entry name" value="TSP1"/>
    <property type="match status" value="2"/>
</dbReference>
<feature type="disulfide bond" evidence="22">
    <location>
        <begin position="95"/>
        <end position="107"/>
    </location>
</feature>
<dbReference type="PROSITE" id="PS00279">
    <property type="entry name" value="MACPF_1"/>
    <property type="match status" value="1"/>
</dbReference>
<comment type="similarity">
    <text evidence="3">Belongs to the complement C6/C7/C8/C9 family.</text>
</comment>
<comment type="subunit">
    <text evidence="21">Homooligomer; about 20 C9 chains oligomerize to give rise to a huge beta-barrel that forms a 100 Angstrom diameter pore in target membranes. Component of the membrane attack complex (MAC), composed of complement C5b, C6, C7, C8A, C8B, C8G and multiple copies of the pore-forming subunit C9.</text>
</comment>
<dbReference type="GO" id="GO:0031640">
    <property type="term" value="P:killing of cells of another organism"/>
    <property type="evidence" value="ECO:0007669"/>
    <property type="project" value="UniProtKB-KW"/>
</dbReference>
<comment type="subcellular location">
    <subcellularLocation>
        <location evidence="2">Secreted</location>
    </subcellularLocation>
    <subcellularLocation>
        <location evidence="1">Target cell membrane</location>
        <topology evidence="1">Multi-pass membrane protein</topology>
    </subcellularLocation>
</comment>
<feature type="signal peptide" evidence="23">
    <location>
        <begin position="1"/>
        <end position="26"/>
    </location>
</feature>
<dbReference type="InterPro" id="IPR001862">
    <property type="entry name" value="MAC_perforin"/>
</dbReference>
<dbReference type="OMA" id="FSVRKCH"/>
<evidence type="ECO:0000256" key="17">
    <source>
        <dbReference type="ARBA" id="ARBA00023162"/>
    </source>
</evidence>
<dbReference type="PROSITE" id="PS50092">
    <property type="entry name" value="TSP1"/>
    <property type="match status" value="2"/>
</dbReference>
<evidence type="ECO:0000256" key="18">
    <source>
        <dbReference type="ARBA" id="ARBA00023180"/>
    </source>
</evidence>
<evidence type="ECO:0000256" key="2">
    <source>
        <dbReference type="ARBA" id="ARBA00004613"/>
    </source>
</evidence>
<dbReference type="InParanoid" id="A0A665V8I5"/>
<organism evidence="25 26">
    <name type="scientific">Echeneis naucrates</name>
    <name type="common">Live sharksucker</name>
    <dbReference type="NCBI Taxonomy" id="173247"/>
    <lineage>
        <taxon>Eukaryota</taxon>
        <taxon>Metazoa</taxon>
        <taxon>Chordata</taxon>
        <taxon>Craniata</taxon>
        <taxon>Vertebrata</taxon>
        <taxon>Euteleostomi</taxon>
        <taxon>Actinopterygii</taxon>
        <taxon>Neopterygii</taxon>
        <taxon>Teleostei</taxon>
        <taxon>Neoteleostei</taxon>
        <taxon>Acanthomorphata</taxon>
        <taxon>Carangaria</taxon>
        <taxon>Carangiformes</taxon>
        <taxon>Echeneidae</taxon>
        <taxon>Echeneis</taxon>
    </lineage>
</organism>
<evidence type="ECO:0000256" key="13">
    <source>
        <dbReference type="ARBA" id="ARBA00022875"/>
    </source>
</evidence>
<dbReference type="PANTHER" id="PTHR45742:SF3">
    <property type="entry name" value="COMPLEMENT COMPONENT C9"/>
    <property type="match status" value="1"/>
</dbReference>
<dbReference type="GO" id="GO:0044218">
    <property type="term" value="C:other organism cell membrane"/>
    <property type="evidence" value="ECO:0007669"/>
    <property type="project" value="UniProtKB-KW"/>
</dbReference>
<sequence>FIMRAALQLGFCGLCLTLTLLGEGRAAPSDPSPVDCVWSRWSEWTPCNPCTKSRRRSRGVEVFGQFGGKGCQGSLGAAEACVNGSTCEAPQPRVCSDSEFICESGSCVKKRLICNGDYDCEDGSDEDCEPGRKPCGTVFLDTNEQGRTAGYGINILGADPRINPFNNDYFNGRCERVMNPNTGRNDRLPWNVGVLNYETLVEETVSREMYENSHSLVRELLKEVTSNVEVGLSVKFTPSEESKSKISGGLDFDAGFDKKSMIKNITEHTKIKNKSYMRVKGRVQLSTYRMRSRELQVAEEFLNHVRSLPLAYEKGEYFAFLEDYGTHYTKNGKSGGEYELIYVLNQDTIRAKNLTERTVQECVKIGIGGNIGPVSGHVRPNNCDSVTSKDGGFVEGKAVVDQVLTSVKGGTAVAATAMRAKLNKDGLMDVTTYENWARTLSNAPALINSEPEPVHMLIPLDMPNVNTLVANLQRATDDYIAEYNVCKCKPCQNGGTVALVDGKCICLCPQLYEGLACQTYKPDKAKHPVRVQGNWSCWGGWSSCSGGKRSRARFCNRGGLPGAECSGDTINDQYC</sequence>
<keyword evidence="12" id="KW-0391">Immunity</keyword>
<evidence type="ECO:0000256" key="15">
    <source>
        <dbReference type="ARBA" id="ARBA00023136"/>
    </source>
</evidence>
<evidence type="ECO:0000256" key="11">
    <source>
        <dbReference type="ARBA" id="ARBA00022852"/>
    </source>
</evidence>
<evidence type="ECO:0000256" key="21">
    <source>
        <dbReference type="ARBA" id="ARBA00093512"/>
    </source>
</evidence>
<name>A0A665V8I5_ECHNA</name>
<evidence type="ECO:0000256" key="5">
    <source>
        <dbReference type="ARBA" id="ARBA00022452"/>
    </source>
</evidence>
<keyword evidence="15" id="KW-0472">Membrane</keyword>
<dbReference type="Gene3D" id="2.20.100.10">
    <property type="entry name" value="Thrombospondin type-1 (TSP1) repeat"/>
    <property type="match status" value="1"/>
</dbReference>
<dbReference type="GO" id="GO:0005576">
    <property type="term" value="C:extracellular region"/>
    <property type="evidence" value="ECO:0007669"/>
    <property type="project" value="UniProtKB-SubCell"/>
</dbReference>
<evidence type="ECO:0000256" key="6">
    <source>
        <dbReference type="ARBA" id="ARBA00022525"/>
    </source>
</evidence>
<keyword evidence="5" id="KW-1134">Transmembrane beta strand</keyword>
<dbReference type="SUPFAM" id="SSF57424">
    <property type="entry name" value="LDL receptor-like module"/>
    <property type="match status" value="1"/>
</dbReference>
<evidence type="ECO:0000259" key="24">
    <source>
        <dbReference type="PROSITE" id="PS51412"/>
    </source>
</evidence>
<dbReference type="InterPro" id="IPR036055">
    <property type="entry name" value="LDL_receptor-like_sf"/>
</dbReference>
<dbReference type="InterPro" id="IPR020864">
    <property type="entry name" value="MACPF"/>
</dbReference>
<gene>
    <name evidence="25" type="primary">c9</name>
</gene>
<dbReference type="Pfam" id="PF00090">
    <property type="entry name" value="TSP_1"/>
    <property type="match status" value="2"/>
</dbReference>
<keyword evidence="8" id="KW-1052">Target cell membrane</keyword>
<keyword evidence="13" id="KW-0180">Complement pathway</keyword>
<evidence type="ECO:0000256" key="9">
    <source>
        <dbReference type="ARBA" id="ARBA00022588"/>
    </source>
</evidence>
<dbReference type="Ensembl" id="ENSENLT00000028867.1">
    <property type="protein sequence ID" value="ENSENLP00000028024.1"/>
    <property type="gene ID" value="ENSENLG00000012438.1"/>
</dbReference>
<accession>A0A665V8I5</accession>
<dbReference type="InterPro" id="IPR020863">
    <property type="entry name" value="MACPF_CS"/>
</dbReference>
<keyword evidence="14" id="KW-0473">Membrane attack complex</keyword>
<evidence type="ECO:0000256" key="10">
    <source>
        <dbReference type="ARBA" id="ARBA00022692"/>
    </source>
</evidence>
<feature type="domain" description="MACPF" evidence="24">
    <location>
        <begin position="131"/>
        <end position="487"/>
    </location>
</feature>
<dbReference type="PROSITE" id="PS01209">
    <property type="entry name" value="LDLRA_1"/>
    <property type="match status" value="1"/>
</dbReference>
<evidence type="ECO:0000256" key="22">
    <source>
        <dbReference type="PROSITE-ProRule" id="PRU00124"/>
    </source>
</evidence>
<evidence type="ECO:0000313" key="26">
    <source>
        <dbReference type="Proteomes" id="UP000472264"/>
    </source>
</evidence>
<evidence type="ECO:0000256" key="8">
    <source>
        <dbReference type="ARBA" id="ARBA00022537"/>
    </source>
</evidence>
<dbReference type="InterPro" id="IPR023415">
    <property type="entry name" value="LDLR_class-A_CS"/>
</dbReference>
<keyword evidence="16 22" id="KW-1015">Disulfide bond</keyword>
<reference evidence="25" key="2">
    <citation type="submission" date="2025-08" db="UniProtKB">
        <authorList>
            <consortium name="Ensembl"/>
        </authorList>
    </citation>
    <scope>IDENTIFICATION</scope>
</reference>
<keyword evidence="11" id="KW-0204">Cytolysis</keyword>
<keyword evidence="17" id="KW-0179">Complement alternate pathway</keyword>
<evidence type="ECO:0000256" key="1">
    <source>
        <dbReference type="ARBA" id="ARBA00004276"/>
    </source>
</evidence>
<evidence type="ECO:0000256" key="3">
    <source>
        <dbReference type="ARBA" id="ARBA00009214"/>
    </source>
</evidence>
<dbReference type="SMART" id="SM00457">
    <property type="entry name" value="MACPF"/>
    <property type="match status" value="1"/>
</dbReference>
<keyword evidence="9" id="KW-0399">Innate immunity</keyword>
<dbReference type="GO" id="GO:0006958">
    <property type="term" value="P:complement activation, classical pathway"/>
    <property type="evidence" value="ECO:0007669"/>
    <property type="project" value="UniProtKB-KW"/>
</dbReference>
<dbReference type="InterPro" id="IPR000884">
    <property type="entry name" value="TSP1_rpt"/>
</dbReference>
<comment type="caution">
    <text evidence="22">Lacks conserved residue(s) required for the propagation of feature annotation.</text>
</comment>
<evidence type="ECO:0000256" key="7">
    <source>
        <dbReference type="ARBA" id="ARBA00022536"/>
    </source>
</evidence>
<keyword evidence="7" id="KW-0245">EGF-like domain</keyword>
<feature type="chain" id="PRO_5025517385" description="Complement component C9" evidence="23">
    <location>
        <begin position="27"/>
        <end position="575"/>
    </location>
</feature>
<keyword evidence="23" id="KW-0732">Signal</keyword>
<dbReference type="FunCoup" id="A0A665V8I5">
    <property type="interactions" value="875"/>
</dbReference>
<dbReference type="Proteomes" id="UP000472264">
    <property type="component" value="Chromosome 12"/>
</dbReference>
<evidence type="ECO:0000256" key="19">
    <source>
        <dbReference type="ARBA" id="ARBA00023298"/>
    </source>
</evidence>
<keyword evidence="6" id="KW-0964">Secreted</keyword>
<evidence type="ECO:0000256" key="20">
    <source>
        <dbReference type="ARBA" id="ARBA00093294"/>
    </source>
</evidence>
<protein>
    <recommendedName>
        <fullName evidence="4">Complement component C9</fullName>
    </recommendedName>
</protein>
<dbReference type="InterPro" id="IPR036383">
    <property type="entry name" value="TSP1_rpt_sf"/>
</dbReference>
<evidence type="ECO:0000256" key="23">
    <source>
        <dbReference type="SAM" id="SignalP"/>
    </source>
</evidence>
<comment type="function">
    <text evidence="20">Pore-forming component of the membrane attack complex (MAC), a multiprotein complex activated by the complement cascade, which inserts into a target cell membrane and forms a pore, leading to target cell membrane rupture and cell lysis. The MAC is initiated by proteolytic cleavage of C5 into complement C5b in response to the classical, alternative, lectin and GZMK complement pathways. The complement pathways consist in a cascade of proteins that leads to phagocytosis and breakdown of pathogens and signaling that strengthens the adaptive immune system. Constitutes the pore-forming subunit of the MAC complex: during MAC assembly, C9 associates with the C5b8 intermediate complex, and polymerizes to complete the pore.</text>
</comment>
<keyword evidence="18" id="KW-0325">Glycoprotein</keyword>
<evidence type="ECO:0000256" key="12">
    <source>
        <dbReference type="ARBA" id="ARBA00022859"/>
    </source>
</evidence>
<keyword evidence="26" id="KW-1185">Reference proteome</keyword>
<dbReference type="GO" id="GO:0006957">
    <property type="term" value="P:complement activation, alternative pathway"/>
    <property type="evidence" value="ECO:0007669"/>
    <property type="project" value="UniProtKB-KW"/>
</dbReference>
<evidence type="ECO:0000256" key="16">
    <source>
        <dbReference type="ARBA" id="ARBA00023157"/>
    </source>
</evidence>
<reference evidence="25" key="1">
    <citation type="submission" date="2021-04" db="EMBL/GenBank/DDBJ databases">
        <authorList>
            <consortium name="Wellcome Sanger Institute Data Sharing"/>
        </authorList>
    </citation>
    <scope>NUCLEOTIDE SEQUENCE [LARGE SCALE GENOMIC DNA]</scope>
</reference>
<dbReference type="SUPFAM" id="SSF57196">
    <property type="entry name" value="EGF/Laminin"/>
    <property type="match status" value="1"/>
</dbReference>
<dbReference type="Pfam" id="PF00057">
    <property type="entry name" value="Ldl_recept_a"/>
    <property type="match status" value="1"/>
</dbReference>
<dbReference type="InterPro" id="IPR002172">
    <property type="entry name" value="LDrepeatLR_classA_rpt"/>
</dbReference>
<keyword evidence="10" id="KW-0812">Transmembrane</keyword>
<keyword evidence="19" id="KW-1053">Target membrane</keyword>
<reference evidence="25" key="3">
    <citation type="submission" date="2025-09" db="UniProtKB">
        <authorList>
            <consortium name="Ensembl"/>
        </authorList>
    </citation>
    <scope>IDENTIFICATION</scope>
</reference>
<dbReference type="SUPFAM" id="SSF82895">
    <property type="entry name" value="TSP-1 type 1 repeat"/>
    <property type="match status" value="2"/>
</dbReference>
<evidence type="ECO:0000256" key="4">
    <source>
        <dbReference type="ARBA" id="ARBA00018261"/>
    </source>
</evidence>
<dbReference type="AlphaFoldDB" id="A0A665V8I5"/>
<dbReference type="Gene3D" id="2.10.25.10">
    <property type="entry name" value="Laminin"/>
    <property type="match status" value="1"/>
</dbReference>
<feature type="disulfide bond" evidence="22">
    <location>
        <begin position="102"/>
        <end position="120"/>
    </location>
</feature>
<dbReference type="SMART" id="SM00192">
    <property type="entry name" value="LDLa"/>
    <property type="match status" value="1"/>
</dbReference>
<dbReference type="PROSITE" id="PS51412">
    <property type="entry name" value="MACPF_2"/>
    <property type="match status" value="1"/>
</dbReference>
<dbReference type="Gene3D" id="4.10.400.10">
    <property type="entry name" value="Low-density Lipoprotein Receptor"/>
    <property type="match status" value="1"/>
</dbReference>